<dbReference type="PROSITE" id="PS51160">
    <property type="entry name" value="ACYLPHOSPHATASE_3"/>
    <property type="match status" value="1"/>
</dbReference>
<evidence type="ECO:0000256" key="1">
    <source>
        <dbReference type="ARBA" id="ARBA00005614"/>
    </source>
</evidence>
<proteinExistence type="inferred from homology"/>
<dbReference type="AlphaFoldDB" id="A0A554VGM8"/>
<dbReference type="OrthoDB" id="9808093at2"/>
<dbReference type="PANTHER" id="PTHR47268">
    <property type="entry name" value="ACYLPHOSPHATASE"/>
    <property type="match status" value="1"/>
</dbReference>
<dbReference type="Proteomes" id="UP000318833">
    <property type="component" value="Unassembled WGS sequence"/>
</dbReference>
<evidence type="ECO:0000313" key="8">
    <source>
        <dbReference type="Proteomes" id="UP000318833"/>
    </source>
</evidence>
<evidence type="ECO:0000259" key="6">
    <source>
        <dbReference type="PROSITE" id="PS51160"/>
    </source>
</evidence>
<evidence type="ECO:0000256" key="3">
    <source>
        <dbReference type="ARBA" id="ARBA00047645"/>
    </source>
</evidence>
<dbReference type="EMBL" id="VLNR01000044">
    <property type="protein sequence ID" value="TSE06555.1"/>
    <property type="molecule type" value="Genomic_DNA"/>
</dbReference>
<dbReference type="GO" id="GO:0003998">
    <property type="term" value="F:acylphosphatase activity"/>
    <property type="evidence" value="ECO:0007669"/>
    <property type="project" value="UniProtKB-EC"/>
</dbReference>
<name>A0A554VGM8_9FLAO</name>
<comment type="similarity">
    <text evidence="1 5">Belongs to the acylphosphatase family.</text>
</comment>
<comment type="caution">
    <text evidence="7">The sequence shown here is derived from an EMBL/GenBank/DDBJ whole genome shotgun (WGS) entry which is preliminary data.</text>
</comment>
<accession>A0A554VGM8</accession>
<feature type="active site" evidence="4">
    <location>
        <position position="37"/>
    </location>
</feature>
<reference evidence="7 8" key="1">
    <citation type="submission" date="2019-07" db="EMBL/GenBank/DDBJ databases">
        <title>The draft genome sequence of Aquimarina algiphila M91.</title>
        <authorList>
            <person name="Meng X."/>
        </authorList>
    </citation>
    <scope>NUCLEOTIDE SEQUENCE [LARGE SCALE GENOMIC DNA]</scope>
    <source>
        <strain evidence="7 8">M91</strain>
    </source>
</reference>
<dbReference type="InterPro" id="IPR001792">
    <property type="entry name" value="Acylphosphatase-like_dom"/>
</dbReference>
<sequence length="90" mass="10348">MLKHYNITVTGKVQGVWYRKNTLEKAKELHITGHVKNLSNGNVYIEAEGNHDQLTSFIAWCTLGPEFAKVDDVSFEEGDIRPFKCFEIIY</sequence>
<organism evidence="7 8">
    <name type="scientific">Aquimarina algiphila</name>
    <dbReference type="NCBI Taxonomy" id="2047982"/>
    <lineage>
        <taxon>Bacteria</taxon>
        <taxon>Pseudomonadati</taxon>
        <taxon>Bacteroidota</taxon>
        <taxon>Flavobacteriia</taxon>
        <taxon>Flavobacteriales</taxon>
        <taxon>Flavobacteriaceae</taxon>
        <taxon>Aquimarina</taxon>
    </lineage>
</organism>
<dbReference type="Gene3D" id="3.30.70.100">
    <property type="match status" value="1"/>
</dbReference>
<dbReference type="Pfam" id="PF00708">
    <property type="entry name" value="Acylphosphatase"/>
    <property type="match status" value="1"/>
</dbReference>
<dbReference type="RefSeq" id="WP_109434329.1">
    <property type="nucleotide sequence ID" value="NZ_CANLFO010000013.1"/>
</dbReference>
<dbReference type="SUPFAM" id="SSF54975">
    <property type="entry name" value="Acylphosphatase/BLUF domain-like"/>
    <property type="match status" value="1"/>
</dbReference>
<comment type="catalytic activity">
    <reaction evidence="3 4">
        <text>an acyl phosphate + H2O = a carboxylate + phosphate + H(+)</text>
        <dbReference type="Rhea" id="RHEA:14965"/>
        <dbReference type="ChEBI" id="CHEBI:15377"/>
        <dbReference type="ChEBI" id="CHEBI:15378"/>
        <dbReference type="ChEBI" id="CHEBI:29067"/>
        <dbReference type="ChEBI" id="CHEBI:43474"/>
        <dbReference type="ChEBI" id="CHEBI:59918"/>
        <dbReference type="EC" id="3.6.1.7"/>
    </reaction>
</comment>
<keyword evidence="8" id="KW-1185">Reference proteome</keyword>
<dbReference type="InterPro" id="IPR020456">
    <property type="entry name" value="Acylphosphatase"/>
</dbReference>
<keyword evidence="4" id="KW-0378">Hydrolase</keyword>
<feature type="active site" evidence="4">
    <location>
        <position position="19"/>
    </location>
</feature>
<evidence type="ECO:0000256" key="5">
    <source>
        <dbReference type="RuleBase" id="RU004168"/>
    </source>
</evidence>
<dbReference type="InterPro" id="IPR036046">
    <property type="entry name" value="Acylphosphatase-like_dom_sf"/>
</dbReference>
<gene>
    <name evidence="7" type="ORF">FOF46_18990</name>
</gene>
<dbReference type="EC" id="3.6.1.7" evidence="2 4"/>
<evidence type="ECO:0000256" key="2">
    <source>
        <dbReference type="ARBA" id="ARBA00012150"/>
    </source>
</evidence>
<protein>
    <recommendedName>
        <fullName evidence="2 4">acylphosphatase</fullName>
        <ecNumber evidence="2 4">3.6.1.7</ecNumber>
    </recommendedName>
</protein>
<feature type="domain" description="Acylphosphatase-like" evidence="6">
    <location>
        <begin position="4"/>
        <end position="90"/>
    </location>
</feature>
<dbReference type="PANTHER" id="PTHR47268:SF4">
    <property type="entry name" value="ACYLPHOSPHATASE"/>
    <property type="match status" value="1"/>
</dbReference>
<evidence type="ECO:0000313" key="7">
    <source>
        <dbReference type="EMBL" id="TSE06555.1"/>
    </source>
</evidence>
<evidence type="ECO:0000256" key="4">
    <source>
        <dbReference type="PROSITE-ProRule" id="PRU00520"/>
    </source>
</evidence>